<name>A0ABS1MH95_9NOCA</name>
<dbReference type="PANTHER" id="PTHR33371:SF4">
    <property type="entry name" value="INTERMEMBRANE PHOSPHOLIPID TRANSPORT SYSTEM BINDING PROTEIN MLAD"/>
    <property type="match status" value="1"/>
</dbReference>
<protein>
    <submittedName>
        <fullName evidence="2">MCE family protein</fullName>
    </submittedName>
</protein>
<accession>A0ABS1MH95</accession>
<dbReference type="Pfam" id="PF02470">
    <property type="entry name" value="MlaD"/>
    <property type="match status" value="1"/>
</dbReference>
<gene>
    <name evidence="2" type="ORF">JK358_33895</name>
</gene>
<evidence type="ECO:0000313" key="2">
    <source>
        <dbReference type="EMBL" id="MBL1079410.1"/>
    </source>
</evidence>
<evidence type="ECO:0000259" key="1">
    <source>
        <dbReference type="Pfam" id="PF02470"/>
    </source>
</evidence>
<comment type="caution">
    <text evidence="2">The sequence shown here is derived from an EMBL/GenBank/DDBJ whole genome shotgun (WGS) entry which is preliminary data.</text>
</comment>
<dbReference type="RefSeq" id="WP_201955838.1">
    <property type="nucleotide sequence ID" value="NZ_JAERRJ010000016.1"/>
</dbReference>
<proteinExistence type="predicted"/>
<reference evidence="2 3" key="1">
    <citation type="submission" date="2021-01" db="EMBL/GenBank/DDBJ databases">
        <title>WGS of actinomycetes isolated from Thailand.</title>
        <authorList>
            <person name="Thawai C."/>
        </authorList>
    </citation>
    <scope>NUCLEOTIDE SEQUENCE [LARGE SCALE GENOMIC DNA]</scope>
    <source>
        <strain evidence="2 3">LPG 2</strain>
    </source>
</reference>
<keyword evidence="3" id="KW-1185">Reference proteome</keyword>
<dbReference type="PANTHER" id="PTHR33371">
    <property type="entry name" value="INTERMEMBRANE PHOSPHOLIPID TRANSPORT SYSTEM BINDING PROTEIN MLAD-RELATED"/>
    <property type="match status" value="1"/>
</dbReference>
<dbReference type="EMBL" id="JAERRJ010000016">
    <property type="protein sequence ID" value="MBL1079410.1"/>
    <property type="molecule type" value="Genomic_DNA"/>
</dbReference>
<dbReference type="Proteomes" id="UP000602198">
    <property type="component" value="Unassembled WGS sequence"/>
</dbReference>
<evidence type="ECO:0000313" key="3">
    <source>
        <dbReference type="Proteomes" id="UP000602198"/>
    </source>
</evidence>
<dbReference type="InterPro" id="IPR052336">
    <property type="entry name" value="MlaD_Phospholipid_Transporter"/>
</dbReference>
<organism evidence="2 3">
    <name type="scientific">Nocardia acididurans</name>
    <dbReference type="NCBI Taxonomy" id="2802282"/>
    <lineage>
        <taxon>Bacteria</taxon>
        <taxon>Bacillati</taxon>
        <taxon>Actinomycetota</taxon>
        <taxon>Actinomycetes</taxon>
        <taxon>Mycobacteriales</taxon>
        <taxon>Nocardiaceae</taxon>
        <taxon>Nocardia</taxon>
    </lineage>
</organism>
<feature type="domain" description="Mce/MlaD" evidence="1">
    <location>
        <begin position="39"/>
        <end position="113"/>
    </location>
</feature>
<sequence length="343" mass="36294">MSITRTRARTAGALLAVAVVLVAAALNAYTDRAPAERIRIQLRTEQIGEGIVAGTSVRYDGVAVGTISEVAPADQGRQLLTLDLDRTQTASLTDALTVDYAPENLFGVSAVAVRRSTGGAPLHDGQLIDLAGKVSDVTMGALLRQLTTTATDVLTPELTELLAQINGDLRAFTPILQAVIMLNTAVADTQQYPVSYLLGRYSEFFDGFGEFTSATFKLAKAVMDIEVFVTERDRYNASIDMLRRGVLGGLAGTMNVLGTHFAAATDQLAPTVAALAATIADPATARAQLTETIERLHRLFADTPDGPTVNLAVTLKGIPAVGIPMLGQQAFTALTTPRPEGER</sequence>
<dbReference type="InterPro" id="IPR003399">
    <property type="entry name" value="Mce/MlaD"/>
</dbReference>